<dbReference type="PhylomeDB" id="A0A0G4HV45"/>
<evidence type="ECO:0000256" key="4">
    <source>
        <dbReference type="PROSITE-ProRule" id="PRU00723"/>
    </source>
</evidence>
<evidence type="ECO:0000259" key="5">
    <source>
        <dbReference type="PROSITE" id="PS50103"/>
    </source>
</evidence>
<dbReference type="VEuPathDB" id="CryptoDB:Cvel_8737"/>
<organism evidence="6">
    <name type="scientific">Chromera velia CCMP2878</name>
    <dbReference type="NCBI Taxonomy" id="1169474"/>
    <lineage>
        <taxon>Eukaryota</taxon>
        <taxon>Sar</taxon>
        <taxon>Alveolata</taxon>
        <taxon>Colpodellida</taxon>
        <taxon>Chromeraceae</taxon>
        <taxon>Chromera</taxon>
    </lineage>
</organism>
<feature type="zinc finger region" description="C3H1-type" evidence="4">
    <location>
        <begin position="45"/>
        <end position="73"/>
    </location>
</feature>
<keyword evidence="1 4" id="KW-0479">Metal-binding</keyword>
<keyword evidence="2 4" id="KW-0863">Zinc-finger</keyword>
<name>A0A0G4HV45_9ALVE</name>
<dbReference type="EMBL" id="CDMZ01003972">
    <property type="protein sequence ID" value="CEM48237.1"/>
    <property type="molecule type" value="Genomic_DNA"/>
</dbReference>
<gene>
    <name evidence="6" type="ORF">Cvel_8737</name>
</gene>
<proteinExistence type="predicted"/>
<dbReference type="InterPro" id="IPR000571">
    <property type="entry name" value="Znf_CCCH"/>
</dbReference>
<reference evidence="6" key="1">
    <citation type="submission" date="2014-11" db="EMBL/GenBank/DDBJ databases">
        <authorList>
            <person name="Otto D Thomas"/>
            <person name="Naeem Raeece"/>
        </authorList>
    </citation>
    <scope>NUCLEOTIDE SEQUENCE</scope>
</reference>
<evidence type="ECO:0000256" key="1">
    <source>
        <dbReference type="ARBA" id="ARBA00022723"/>
    </source>
</evidence>
<feature type="domain" description="C3H1-type" evidence="5">
    <location>
        <begin position="14"/>
        <end position="41"/>
    </location>
</feature>
<dbReference type="Pfam" id="PF25585">
    <property type="entry name" value="zf-CCCH_DUS3L"/>
    <property type="match status" value="1"/>
</dbReference>
<evidence type="ECO:0000313" key="6">
    <source>
        <dbReference type="EMBL" id="CEM48237.1"/>
    </source>
</evidence>
<feature type="domain" description="C3H1-type" evidence="5">
    <location>
        <begin position="45"/>
        <end position="73"/>
    </location>
</feature>
<dbReference type="SMART" id="SM00356">
    <property type="entry name" value="ZnF_C3H1"/>
    <property type="match status" value="2"/>
</dbReference>
<dbReference type="Gene3D" id="4.10.1000.10">
    <property type="entry name" value="Zinc finger, CCCH-type"/>
    <property type="match status" value="1"/>
</dbReference>
<accession>A0A0G4HV45</accession>
<dbReference type="PROSITE" id="PS50103">
    <property type="entry name" value="ZF_C3H1"/>
    <property type="match status" value="2"/>
</dbReference>
<dbReference type="AlphaFoldDB" id="A0A0G4HV45"/>
<keyword evidence="3 4" id="KW-0862">Zinc</keyword>
<dbReference type="GO" id="GO:0008270">
    <property type="term" value="F:zinc ion binding"/>
    <property type="evidence" value="ECO:0007669"/>
    <property type="project" value="UniProtKB-KW"/>
</dbReference>
<sequence length="136" mass="14877">MLGAKTEEKKKPFDDTIEPCEPFRRGKCTSGHSCLQSHDVEILNIRRRKLCVNLLRHGYCRAGDTCKWSHNFGAYPCFSKAAFGTCKKKACNYSHEAAIGRVASSSANGNTMSSVLLSPQRGTQSIAQSGGSLFTK</sequence>
<feature type="zinc finger region" description="C3H1-type" evidence="4">
    <location>
        <begin position="14"/>
        <end position="41"/>
    </location>
</feature>
<evidence type="ECO:0000256" key="3">
    <source>
        <dbReference type="ARBA" id="ARBA00022833"/>
    </source>
</evidence>
<dbReference type="InterPro" id="IPR036855">
    <property type="entry name" value="Znf_CCCH_sf"/>
</dbReference>
<protein>
    <recommendedName>
        <fullName evidence="5">C3H1-type domain-containing protein</fullName>
    </recommendedName>
</protein>
<evidence type="ECO:0000256" key="2">
    <source>
        <dbReference type="ARBA" id="ARBA00022771"/>
    </source>
</evidence>
<dbReference type="SUPFAM" id="SSF90229">
    <property type="entry name" value="CCCH zinc finger"/>
    <property type="match status" value="1"/>
</dbReference>